<dbReference type="EMBL" id="BKCM01000016">
    <property type="protein sequence ID" value="GER02050.1"/>
    <property type="molecule type" value="Genomic_DNA"/>
</dbReference>
<feature type="transmembrane region" description="Helical" evidence="8">
    <location>
        <begin position="527"/>
        <end position="546"/>
    </location>
</feature>
<keyword evidence="2" id="KW-0813">Transport</keyword>
<gene>
    <name evidence="9" type="ORF">JCM17845_26730</name>
</gene>
<evidence type="ECO:0000256" key="6">
    <source>
        <dbReference type="ARBA" id="ARBA00022989"/>
    </source>
</evidence>
<protein>
    <submittedName>
        <fullName evidence="9">Multidrug transporter</fullName>
    </submittedName>
</protein>
<evidence type="ECO:0000256" key="7">
    <source>
        <dbReference type="ARBA" id="ARBA00023136"/>
    </source>
</evidence>
<evidence type="ECO:0000256" key="4">
    <source>
        <dbReference type="ARBA" id="ARBA00022519"/>
    </source>
</evidence>
<feature type="transmembrane region" description="Helical" evidence="8">
    <location>
        <begin position="849"/>
        <end position="869"/>
    </location>
</feature>
<feature type="transmembrane region" description="Helical" evidence="8">
    <location>
        <begin position="334"/>
        <end position="353"/>
    </location>
</feature>
<comment type="caution">
    <text evidence="9">The sequence shown here is derived from an EMBL/GenBank/DDBJ whole genome shotgun (WGS) entry which is preliminary data.</text>
</comment>
<dbReference type="RefSeq" id="WP_150002799.1">
    <property type="nucleotide sequence ID" value="NZ_BKCM01000016.1"/>
</dbReference>
<dbReference type="Gene3D" id="1.20.1640.10">
    <property type="entry name" value="Multidrug efflux transporter AcrB transmembrane domain"/>
    <property type="match status" value="2"/>
</dbReference>
<dbReference type="Gene3D" id="3.30.2090.10">
    <property type="entry name" value="Multidrug efflux transporter AcrB TolC docking domain, DN and DC subdomains"/>
    <property type="match status" value="2"/>
</dbReference>
<comment type="subcellular location">
    <subcellularLocation>
        <location evidence="1">Cell inner membrane</location>
        <topology evidence="1">Multi-pass membrane protein</topology>
    </subcellularLocation>
</comment>
<feature type="transmembrane region" description="Helical" evidence="8">
    <location>
        <begin position="463"/>
        <end position="482"/>
    </location>
</feature>
<dbReference type="InterPro" id="IPR001036">
    <property type="entry name" value="Acrflvin-R"/>
</dbReference>
<keyword evidence="5 8" id="KW-0812">Transmembrane</keyword>
<organism evidence="9 10">
    <name type="scientific">Iodidimonas gelatinilytica</name>
    <dbReference type="NCBI Taxonomy" id="1236966"/>
    <lineage>
        <taxon>Bacteria</taxon>
        <taxon>Pseudomonadati</taxon>
        <taxon>Pseudomonadota</taxon>
        <taxon>Alphaproteobacteria</taxon>
        <taxon>Iodidimonadales</taxon>
        <taxon>Iodidimonadaceae</taxon>
        <taxon>Iodidimonas</taxon>
    </lineage>
</organism>
<evidence type="ECO:0000256" key="3">
    <source>
        <dbReference type="ARBA" id="ARBA00022475"/>
    </source>
</evidence>
<keyword evidence="10" id="KW-1185">Reference proteome</keyword>
<accession>A0A5A7N3V5</accession>
<feature type="transmembrane region" description="Helical" evidence="8">
    <location>
        <begin position="948"/>
        <end position="967"/>
    </location>
</feature>
<dbReference type="SUPFAM" id="SSF82714">
    <property type="entry name" value="Multidrug efflux transporter AcrB TolC docking domain, DN and DC subdomains"/>
    <property type="match status" value="2"/>
</dbReference>
<evidence type="ECO:0000256" key="2">
    <source>
        <dbReference type="ARBA" id="ARBA00022448"/>
    </source>
</evidence>
<feature type="transmembrane region" description="Helical" evidence="8">
    <location>
        <begin position="12"/>
        <end position="34"/>
    </location>
</feature>
<sequence length="1040" mass="113144">MILSDISVKRPIFATVISLLLVAFGIISFTQLPLRELPDIDPPIVSVNTNYPGASAAVVESRVTQIVEDRIAGIEGIKSISSSSRDGSSRVTIEFTLTRDIDAAANDVRDRVSRILNNLPEEADPPEISKVDSDTDAIMWFSLASPVLDVMQLTDYADRFIVDRLSVADGVATVRIGGQQRYSMRVHLDRQAMAARNLTATDIENALRSENVELPAGRIESTDRNITVRVERDYKTAQDFSELVLGVGDDGHLIRLGEVARVELGAEDDQNFFRGNGIARVGLGIIRQSTANTLDVANAVRAEVERIRETLPEGMDLDESFDGSVFIAEAINEVYVTLGIAMVLVFLVLYSFLGSLRTVIVPAVTVPVCIIAAFTVMSLLGVTLNLLTLLALVLAIGLVVDDAIVVLENIYRRVEAGEPRLLAAYHGARQVGFAVIATTLVLIGVFVPIAFLEGNVGRLFSELGITLATTVAFSSLVALTLTPMMCSKLLRRTGPKGWVNAHVDDGFEKLRRGYQNALTYCFHNKTIILLLFAAITASIVGLVNAIPKELAPREDRGSFFLVARGPEGAGFNYMREQMDEVERRAMYLVNETKEARIVIVRADGDNSGFAVIVLNPWSERKRSADEIIAELRGRLASMTGVSVFINMRQGISAGGGRDPVNFVVGGNTYEELAKIRTILEEEAAKLPLIGVDTDYRETQPQIRVAIDRDRAADLGVSVSTIGRTLETMLGGRRVTTFVERGEEYDVIVRADDSNRREPSDLTNIYVRSDRSGDLIPLSNVITLREQAASATLNRYNRVRALTLTAQLADGYSLGEALTDLENVVRESLPDVSSIDYKGESRELKEAGNAVVFTFAMAFLVVFLILAAQFESFIHPFVIMLTVPLAAAGGLLGLYLAGSTLNIYSQIGLVMLIGLAAKNGILIVEFANQLRDEGLEIRDAVIEASLIRLRPIIMTSLSTVMGAVPLIMATGPGSASRLTIGVVIFAGVSISTVLTVFMVPVFYDMLAKYTRSPGYEAARLKKQQEERAQTGTIGVQGTPAE</sequence>
<evidence type="ECO:0000256" key="8">
    <source>
        <dbReference type="SAM" id="Phobius"/>
    </source>
</evidence>
<feature type="transmembrane region" description="Helical" evidence="8">
    <location>
        <begin position="360"/>
        <end position="380"/>
    </location>
</feature>
<dbReference type="Gene3D" id="3.30.70.1320">
    <property type="entry name" value="Multidrug efflux transporter AcrB pore domain like"/>
    <property type="match status" value="1"/>
</dbReference>
<dbReference type="GO" id="GO:0005886">
    <property type="term" value="C:plasma membrane"/>
    <property type="evidence" value="ECO:0007669"/>
    <property type="project" value="UniProtKB-SubCell"/>
</dbReference>
<name>A0A5A7N3V5_9PROT</name>
<feature type="transmembrane region" description="Helical" evidence="8">
    <location>
        <begin position="431"/>
        <end position="451"/>
    </location>
</feature>
<reference evidence="9 10" key="1">
    <citation type="submission" date="2019-09" db="EMBL/GenBank/DDBJ databases">
        <title>NBRP : Genome information of microbial organism related human and environment.</title>
        <authorList>
            <person name="Hattori M."/>
            <person name="Oshima K."/>
            <person name="Inaba H."/>
            <person name="Suda W."/>
            <person name="Sakamoto M."/>
            <person name="Iino T."/>
            <person name="Kitahara M."/>
            <person name="Oshida Y."/>
            <person name="Iida T."/>
            <person name="Kudo T."/>
            <person name="Itoh T."/>
            <person name="Ohkuma M."/>
        </authorList>
    </citation>
    <scope>NUCLEOTIDE SEQUENCE [LARGE SCALE GENOMIC DNA]</scope>
    <source>
        <strain evidence="9 10">Mie-1</strain>
    </source>
</reference>
<evidence type="ECO:0000256" key="1">
    <source>
        <dbReference type="ARBA" id="ARBA00004429"/>
    </source>
</evidence>
<keyword evidence="4" id="KW-0997">Cell inner membrane</keyword>
<proteinExistence type="predicted"/>
<dbReference type="GO" id="GO:0042910">
    <property type="term" value="F:xenobiotic transmembrane transporter activity"/>
    <property type="evidence" value="ECO:0007669"/>
    <property type="project" value="TreeGrafter"/>
</dbReference>
<keyword evidence="7 8" id="KW-0472">Membrane</keyword>
<evidence type="ECO:0000256" key="5">
    <source>
        <dbReference type="ARBA" id="ARBA00022692"/>
    </source>
</evidence>
<evidence type="ECO:0000313" key="9">
    <source>
        <dbReference type="EMBL" id="GER02050.1"/>
    </source>
</evidence>
<dbReference type="Proteomes" id="UP000325187">
    <property type="component" value="Unassembled WGS sequence"/>
</dbReference>
<dbReference type="Pfam" id="PF00873">
    <property type="entry name" value="ACR_tran"/>
    <property type="match status" value="1"/>
</dbReference>
<dbReference type="PANTHER" id="PTHR32063">
    <property type="match status" value="1"/>
</dbReference>
<feature type="transmembrane region" description="Helical" evidence="8">
    <location>
        <begin position="979"/>
        <end position="1002"/>
    </location>
</feature>
<dbReference type="SUPFAM" id="SSF82866">
    <property type="entry name" value="Multidrug efflux transporter AcrB transmembrane domain"/>
    <property type="match status" value="2"/>
</dbReference>
<keyword evidence="3" id="KW-1003">Cell membrane</keyword>
<evidence type="ECO:0000313" key="10">
    <source>
        <dbReference type="Proteomes" id="UP000325187"/>
    </source>
</evidence>
<feature type="transmembrane region" description="Helical" evidence="8">
    <location>
        <begin position="902"/>
        <end position="927"/>
    </location>
</feature>
<dbReference type="FunFam" id="1.20.1640.10:FF:000001">
    <property type="entry name" value="Efflux pump membrane transporter"/>
    <property type="match status" value="1"/>
</dbReference>
<dbReference type="PANTHER" id="PTHR32063:SF14">
    <property type="entry name" value="BLL4319 PROTEIN"/>
    <property type="match status" value="1"/>
</dbReference>
<keyword evidence="6 8" id="KW-1133">Transmembrane helix</keyword>
<dbReference type="Gene3D" id="3.30.70.1430">
    <property type="entry name" value="Multidrug efflux transporter AcrB pore domain"/>
    <property type="match status" value="2"/>
</dbReference>
<feature type="transmembrane region" description="Helical" evidence="8">
    <location>
        <begin position="386"/>
        <end position="410"/>
    </location>
</feature>
<dbReference type="FunFam" id="3.30.70.1430:FF:000001">
    <property type="entry name" value="Efflux pump membrane transporter"/>
    <property type="match status" value="1"/>
</dbReference>
<feature type="transmembrane region" description="Helical" evidence="8">
    <location>
        <begin position="876"/>
        <end position="896"/>
    </location>
</feature>
<dbReference type="Gene3D" id="3.30.70.1440">
    <property type="entry name" value="Multidrug efflux transporter AcrB pore domain"/>
    <property type="match status" value="1"/>
</dbReference>
<dbReference type="SUPFAM" id="SSF82693">
    <property type="entry name" value="Multidrug efflux transporter AcrB pore domain, PN1, PN2, PC1 and PC2 subdomains"/>
    <property type="match status" value="4"/>
</dbReference>
<dbReference type="AlphaFoldDB" id="A0A5A7N3V5"/>
<dbReference type="InterPro" id="IPR027463">
    <property type="entry name" value="AcrB_DN_DC_subdom"/>
</dbReference>
<dbReference type="PRINTS" id="PR00702">
    <property type="entry name" value="ACRIFLAVINRP"/>
</dbReference>